<dbReference type="PANTHER" id="PTHR30419:SF8">
    <property type="entry name" value="NITROGEN ASSIMILATION TRANSCRIPTIONAL ACTIVATOR-RELATED"/>
    <property type="match status" value="1"/>
</dbReference>
<dbReference type="Pfam" id="PF00126">
    <property type="entry name" value="HTH_1"/>
    <property type="match status" value="1"/>
</dbReference>
<comment type="similarity">
    <text evidence="1">Belongs to the LysR transcriptional regulatory family.</text>
</comment>
<keyword evidence="3" id="KW-0238">DNA-binding</keyword>
<dbReference type="FunFam" id="1.10.10.10:FF:000001">
    <property type="entry name" value="LysR family transcriptional regulator"/>
    <property type="match status" value="1"/>
</dbReference>
<keyword evidence="2" id="KW-0805">Transcription regulation</keyword>
<protein>
    <submittedName>
        <fullName evidence="5">Transcriptional regulator, LysR family</fullName>
    </submittedName>
</protein>
<dbReference type="InterPro" id="IPR050950">
    <property type="entry name" value="HTH-type_LysR_regulators"/>
</dbReference>
<sequence>MLGALAIVCTGPSMRLNQLQDFIAVAEHGSIRAGARARDVSAPALTKSIRQLEEELHVPLLTRTTRGVVLSRYGEAFLRRARLIATEARKASDEMRQMLGARNGVVRVGATGGPAHLLLPAVLTRFRAQHPDVLVCIDSGVYPMHLDDLRAGVMDMAVSPVPDEGIEREFTCEPLYNNDSVVVAHREHPLRHARRLRELVGSDWVLTGQRMQGPGAAILDAFREHDLPLPRVAVRCDTIGMIQSLLQDRHLLCMLPRQLVPGQLAAAGLVPLPIEDRLPSHRVSLIYRADSPMTPVAAQFATQLRREVHYLTHLPDSPLRRPA</sequence>
<evidence type="ECO:0000256" key="4">
    <source>
        <dbReference type="ARBA" id="ARBA00023163"/>
    </source>
</evidence>
<reference evidence="5 6" key="1">
    <citation type="submission" date="2018-01" db="EMBL/GenBank/DDBJ databases">
        <authorList>
            <person name="Clerissi C."/>
        </authorList>
    </citation>
    <scope>NUCLEOTIDE SEQUENCE [LARGE SCALE GENOMIC DNA]</scope>
    <source>
        <strain evidence="5">Cupriavidus taiwanensis SWF 66322</strain>
        <plasmid evidence="6">cbm2636_mp</plasmid>
    </source>
</reference>
<dbReference type="GO" id="GO:0005829">
    <property type="term" value="C:cytosol"/>
    <property type="evidence" value="ECO:0007669"/>
    <property type="project" value="TreeGrafter"/>
</dbReference>
<evidence type="ECO:0000256" key="1">
    <source>
        <dbReference type="ARBA" id="ARBA00009437"/>
    </source>
</evidence>
<dbReference type="SUPFAM" id="SSF46785">
    <property type="entry name" value="Winged helix' DNA-binding domain"/>
    <property type="match status" value="1"/>
</dbReference>
<evidence type="ECO:0000256" key="2">
    <source>
        <dbReference type="ARBA" id="ARBA00023015"/>
    </source>
</evidence>
<dbReference type="InterPro" id="IPR005119">
    <property type="entry name" value="LysR_subst-bd"/>
</dbReference>
<dbReference type="InterPro" id="IPR000847">
    <property type="entry name" value="LysR_HTH_N"/>
</dbReference>
<evidence type="ECO:0000313" key="5">
    <source>
        <dbReference type="EMBL" id="SPD67255.1"/>
    </source>
</evidence>
<dbReference type="InterPro" id="IPR036388">
    <property type="entry name" value="WH-like_DNA-bd_sf"/>
</dbReference>
<dbReference type="Gene3D" id="1.10.10.10">
    <property type="entry name" value="Winged helix-like DNA-binding domain superfamily/Winged helix DNA-binding domain"/>
    <property type="match status" value="1"/>
</dbReference>
<name>A0A375D8W8_9BURK</name>
<dbReference type="GO" id="GO:0003677">
    <property type="term" value="F:DNA binding"/>
    <property type="evidence" value="ECO:0007669"/>
    <property type="project" value="UniProtKB-KW"/>
</dbReference>
<organism evidence="5 6">
    <name type="scientific">Cupriavidus taiwanensis</name>
    <dbReference type="NCBI Taxonomy" id="164546"/>
    <lineage>
        <taxon>Bacteria</taxon>
        <taxon>Pseudomonadati</taxon>
        <taxon>Pseudomonadota</taxon>
        <taxon>Betaproteobacteria</taxon>
        <taxon>Burkholderiales</taxon>
        <taxon>Burkholderiaceae</taxon>
        <taxon>Cupriavidus</taxon>
    </lineage>
</organism>
<dbReference type="Pfam" id="PF03466">
    <property type="entry name" value="LysR_substrate"/>
    <property type="match status" value="1"/>
</dbReference>
<proteinExistence type="inferred from homology"/>
<dbReference type="PANTHER" id="PTHR30419">
    <property type="entry name" value="HTH-TYPE TRANSCRIPTIONAL REGULATOR YBHD"/>
    <property type="match status" value="1"/>
</dbReference>
<geneLocation type="plasmid" evidence="6">
    <name>cbm2636_mp</name>
</geneLocation>
<dbReference type="Gene3D" id="3.40.190.10">
    <property type="entry name" value="Periplasmic binding protein-like II"/>
    <property type="match status" value="2"/>
</dbReference>
<evidence type="ECO:0000256" key="3">
    <source>
        <dbReference type="ARBA" id="ARBA00023125"/>
    </source>
</evidence>
<dbReference type="InterPro" id="IPR036390">
    <property type="entry name" value="WH_DNA-bd_sf"/>
</dbReference>
<evidence type="ECO:0000313" key="6">
    <source>
        <dbReference type="Proteomes" id="UP000254259"/>
    </source>
</evidence>
<keyword evidence="5" id="KW-0614">Plasmid</keyword>
<dbReference type="AlphaFoldDB" id="A0A375D8W8"/>
<dbReference type="PROSITE" id="PS50931">
    <property type="entry name" value="HTH_LYSR"/>
    <property type="match status" value="1"/>
</dbReference>
<dbReference type="EMBL" id="LT984814">
    <property type="protein sequence ID" value="SPD67255.1"/>
    <property type="molecule type" value="Genomic_DNA"/>
</dbReference>
<accession>A0A375D8W8</accession>
<dbReference type="GO" id="GO:0003700">
    <property type="term" value="F:DNA-binding transcription factor activity"/>
    <property type="evidence" value="ECO:0007669"/>
    <property type="project" value="InterPro"/>
</dbReference>
<keyword evidence="4" id="KW-0804">Transcription</keyword>
<dbReference type="SUPFAM" id="SSF53850">
    <property type="entry name" value="Periplasmic binding protein-like II"/>
    <property type="match status" value="1"/>
</dbReference>
<gene>
    <name evidence="5" type="ORF">CBM2636_MP20105</name>
</gene>
<dbReference type="Proteomes" id="UP000254259">
    <property type="component" value="Plasmid CBM2636_mp"/>
</dbReference>